<dbReference type="InterPro" id="IPR036060">
    <property type="entry name" value="Znf_C2H2C_sf"/>
</dbReference>
<dbReference type="Proteomes" id="UP000242188">
    <property type="component" value="Unassembled WGS sequence"/>
</dbReference>
<dbReference type="GO" id="GO:0007399">
    <property type="term" value="P:nervous system development"/>
    <property type="evidence" value="ECO:0007669"/>
    <property type="project" value="UniProtKB-KW"/>
</dbReference>
<keyword evidence="3" id="KW-0479">Metal-binding</keyword>
<protein>
    <submittedName>
        <fullName evidence="12">Suppression of tumorigenicity 18 protein</fullName>
    </submittedName>
</protein>
<evidence type="ECO:0000256" key="2">
    <source>
        <dbReference type="ARBA" id="ARBA00010194"/>
    </source>
</evidence>
<feature type="compositionally biased region" description="Low complexity" evidence="11">
    <location>
        <begin position="693"/>
        <end position="719"/>
    </location>
</feature>
<dbReference type="GO" id="GO:0000978">
    <property type="term" value="F:RNA polymerase II cis-regulatory region sequence-specific DNA binding"/>
    <property type="evidence" value="ECO:0007669"/>
    <property type="project" value="TreeGrafter"/>
</dbReference>
<name>A0A210QAI9_MIZYE</name>
<evidence type="ECO:0000256" key="6">
    <source>
        <dbReference type="ARBA" id="ARBA00022833"/>
    </source>
</evidence>
<comment type="caution">
    <text evidence="12">The sequence shown here is derived from an EMBL/GenBank/DDBJ whole genome shotgun (WGS) entry which is preliminary data.</text>
</comment>
<gene>
    <name evidence="12" type="ORF">KP79_PYT09046</name>
</gene>
<dbReference type="Pfam" id="PF01530">
    <property type="entry name" value="zf-C2HC"/>
    <property type="match status" value="7"/>
</dbReference>
<feature type="region of interest" description="Disordered" evidence="11">
    <location>
        <begin position="49"/>
        <end position="85"/>
    </location>
</feature>
<keyword evidence="10" id="KW-0175">Coiled coil</keyword>
<evidence type="ECO:0000256" key="7">
    <source>
        <dbReference type="ARBA" id="ARBA00023015"/>
    </source>
</evidence>
<keyword evidence="8" id="KW-0804">Transcription</keyword>
<keyword evidence="4" id="KW-0677">Repeat</keyword>
<evidence type="ECO:0000256" key="1">
    <source>
        <dbReference type="ARBA" id="ARBA00004123"/>
    </source>
</evidence>
<reference evidence="12 13" key="1">
    <citation type="journal article" date="2017" name="Nat. Ecol. Evol.">
        <title>Scallop genome provides insights into evolution of bilaterian karyotype and development.</title>
        <authorList>
            <person name="Wang S."/>
            <person name="Zhang J."/>
            <person name="Jiao W."/>
            <person name="Li J."/>
            <person name="Xun X."/>
            <person name="Sun Y."/>
            <person name="Guo X."/>
            <person name="Huan P."/>
            <person name="Dong B."/>
            <person name="Zhang L."/>
            <person name="Hu X."/>
            <person name="Sun X."/>
            <person name="Wang J."/>
            <person name="Zhao C."/>
            <person name="Wang Y."/>
            <person name="Wang D."/>
            <person name="Huang X."/>
            <person name="Wang R."/>
            <person name="Lv J."/>
            <person name="Li Y."/>
            <person name="Zhang Z."/>
            <person name="Liu B."/>
            <person name="Lu W."/>
            <person name="Hui Y."/>
            <person name="Liang J."/>
            <person name="Zhou Z."/>
            <person name="Hou R."/>
            <person name="Li X."/>
            <person name="Liu Y."/>
            <person name="Li H."/>
            <person name="Ning X."/>
            <person name="Lin Y."/>
            <person name="Zhao L."/>
            <person name="Xing Q."/>
            <person name="Dou J."/>
            <person name="Li Y."/>
            <person name="Mao J."/>
            <person name="Guo H."/>
            <person name="Dou H."/>
            <person name="Li T."/>
            <person name="Mu C."/>
            <person name="Jiang W."/>
            <person name="Fu Q."/>
            <person name="Fu X."/>
            <person name="Miao Y."/>
            <person name="Liu J."/>
            <person name="Yu Q."/>
            <person name="Li R."/>
            <person name="Liao H."/>
            <person name="Li X."/>
            <person name="Kong Y."/>
            <person name="Jiang Z."/>
            <person name="Chourrout D."/>
            <person name="Li R."/>
            <person name="Bao Z."/>
        </authorList>
    </citation>
    <scope>NUCLEOTIDE SEQUENCE [LARGE SCALE GENOMIC DNA]</scope>
    <source>
        <strain evidence="12 13">PY_sf001</strain>
    </source>
</reference>
<evidence type="ECO:0000256" key="10">
    <source>
        <dbReference type="SAM" id="Coils"/>
    </source>
</evidence>
<keyword evidence="6" id="KW-0862">Zinc</keyword>
<evidence type="ECO:0000256" key="5">
    <source>
        <dbReference type="ARBA" id="ARBA00022771"/>
    </source>
</evidence>
<dbReference type="EMBL" id="NEDP02004406">
    <property type="protein sequence ID" value="OWF45746.1"/>
    <property type="molecule type" value="Genomic_DNA"/>
</dbReference>
<feature type="compositionally biased region" description="Polar residues" evidence="11">
    <location>
        <begin position="650"/>
        <end position="659"/>
    </location>
</feature>
<dbReference type="PANTHER" id="PTHR10816">
    <property type="entry name" value="MYELIN TRANSCRIPTION FACTOR 1-RELATED"/>
    <property type="match status" value="1"/>
</dbReference>
<organism evidence="12 13">
    <name type="scientific">Mizuhopecten yessoensis</name>
    <name type="common">Japanese scallop</name>
    <name type="synonym">Patinopecten yessoensis</name>
    <dbReference type="NCBI Taxonomy" id="6573"/>
    <lineage>
        <taxon>Eukaryota</taxon>
        <taxon>Metazoa</taxon>
        <taxon>Spiralia</taxon>
        <taxon>Lophotrochozoa</taxon>
        <taxon>Mollusca</taxon>
        <taxon>Bivalvia</taxon>
        <taxon>Autobranchia</taxon>
        <taxon>Pteriomorphia</taxon>
        <taxon>Pectinida</taxon>
        <taxon>Pectinoidea</taxon>
        <taxon>Pectinidae</taxon>
        <taxon>Mizuhopecten</taxon>
    </lineage>
</organism>
<evidence type="ECO:0000256" key="4">
    <source>
        <dbReference type="ARBA" id="ARBA00022737"/>
    </source>
</evidence>
<feature type="region of interest" description="Disordered" evidence="11">
    <location>
        <begin position="815"/>
        <end position="834"/>
    </location>
</feature>
<keyword evidence="7" id="KW-0805">Transcription regulation</keyword>
<dbReference type="PROSITE" id="PS51802">
    <property type="entry name" value="ZF_CCHHC"/>
    <property type="match status" value="7"/>
</dbReference>
<dbReference type="PANTHER" id="PTHR10816:SF15">
    <property type="entry name" value="MYELIN TRANSCRIPTION FACTOR 1-LIKE PROTEIN"/>
    <property type="match status" value="1"/>
</dbReference>
<accession>A0A210QAI9</accession>
<dbReference type="SUPFAM" id="SSF103637">
    <property type="entry name" value="CCHHC domain"/>
    <property type="match status" value="7"/>
</dbReference>
<dbReference type="GO" id="GO:0000981">
    <property type="term" value="F:DNA-binding transcription factor activity, RNA polymerase II-specific"/>
    <property type="evidence" value="ECO:0007669"/>
    <property type="project" value="TreeGrafter"/>
</dbReference>
<dbReference type="OrthoDB" id="10069059at2759"/>
<feature type="region of interest" description="Disordered" evidence="11">
    <location>
        <begin position="281"/>
        <end position="301"/>
    </location>
</feature>
<dbReference type="FunFam" id="4.10.320.30:FF:000001">
    <property type="entry name" value="Myelin transcription factor 1-like, a"/>
    <property type="match status" value="7"/>
</dbReference>
<evidence type="ECO:0000256" key="9">
    <source>
        <dbReference type="ARBA" id="ARBA00023242"/>
    </source>
</evidence>
<dbReference type="Gene3D" id="4.10.320.30">
    <property type="match status" value="7"/>
</dbReference>
<evidence type="ECO:0000313" key="13">
    <source>
        <dbReference type="Proteomes" id="UP000242188"/>
    </source>
</evidence>
<evidence type="ECO:0000256" key="8">
    <source>
        <dbReference type="ARBA" id="ARBA00023163"/>
    </source>
</evidence>
<feature type="compositionally biased region" description="Low complexity" evidence="11">
    <location>
        <begin position="773"/>
        <end position="785"/>
    </location>
</feature>
<evidence type="ECO:0000256" key="3">
    <source>
        <dbReference type="ARBA" id="ARBA00022723"/>
    </source>
</evidence>
<keyword evidence="9" id="KW-0539">Nucleus</keyword>
<feature type="region of interest" description="Disordered" evidence="11">
    <location>
        <begin position="757"/>
        <end position="785"/>
    </location>
</feature>
<keyword evidence="5" id="KW-0863">Zinc-finger</keyword>
<feature type="coiled-coil region" evidence="10">
    <location>
        <begin position="1071"/>
        <end position="1119"/>
    </location>
</feature>
<comment type="similarity">
    <text evidence="2">Belongs to the MYT1 family.</text>
</comment>
<keyword evidence="13" id="KW-1185">Reference proteome</keyword>
<dbReference type="GO" id="GO:0008270">
    <property type="term" value="F:zinc ion binding"/>
    <property type="evidence" value="ECO:0007669"/>
    <property type="project" value="UniProtKB-KW"/>
</dbReference>
<feature type="compositionally biased region" description="Polar residues" evidence="11">
    <location>
        <begin position="61"/>
        <end position="72"/>
    </location>
</feature>
<feature type="compositionally biased region" description="Low complexity" evidence="11">
    <location>
        <begin position="288"/>
        <end position="301"/>
    </location>
</feature>
<proteinExistence type="inferred from homology"/>
<evidence type="ECO:0000313" key="12">
    <source>
        <dbReference type="EMBL" id="OWF45746.1"/>
    </source>
</evidence>
<dbReference type="AlphaFoldDB" id="A0A210QAI9"/>
<feature type="compositionally biased region" description="Basic and acidic residues" evidence="11">
    <location>
        <begin position="824"/>
        <end position="834"/>
    </location>
</feature>
<evidence type="ECO:0000256" key="11">
    <source>
        <dbReference type="SAM" id="MobiDB-lite"/>
    </source>
</evidence>
<feature type="region of interest" description="Disordered" evidence="11">
    <location>
        <begin position="650"/>
        <end position="719"/>
    </location>
</feature>
<dbReference type="STRING" id="6573.A0A210QAI9"/>
<sequence>MPKRKQEMIGKTDGPVEVIVIKPKPMNKKPNALSENRIQTVDPKQIIITTGTGNRLRKTGSVPTPNAENTCDLTEDKNDETDGTMKEKEDVVVIGLSSACPFPGCKGLGHLTGKYSRHRSVTTCPMAAKKRKQEESGEDADVPAAKCIKVEKIDTTGEVIELIQVKMEADQDMGVDCMVTKSPDQLFESVVVRKQASEPLDEEQQCFREAERALRSLSGELDSDVIECTIVEDESNEIKEENSSEVEEVFAGETTSSDDMCVITKVITVARSENVAIKVEKPDMPSTGVSETSSEQDSSSVTVVSQGQSANEEEILIKIEQQCATIQSRTGAAPTTQTDVTDTKVEAESDILNVFTSKGIPLPISLVSNLSQIRAATAAVIPKEEEEDEEEEGQFQVVAEWSGTPSGEATPTTTTTSVAKSEIGEDIKPTLAPDDSKDKDVKCPTPCCDGTGHITGLYSHHRSLSGCPRKNMAPPEIVALHESLARCPTPGCTGKGHINSTRSTHRSLSGCPIAAMGKLVSSTQANARKSGLHLVLLPKEDDPSKAVLATCNEKELIRLAAQKCKFSDKSMSSLAGLSASETDRVLRPMILTKQLELQSIDSVVSTSTPRGNLAKELEKYNRPELQGATAATLAAAISQGVGMVQGLTTVEQPTSTERSTTPPLPPVKPKVMKRDSDRPNILRRPSLKPQNKSSSSSSGSVSSGNSLSRSSSTTSLEGSDFLNSVSDLLGRKRVPPGGASQSSVAFTRSVTTLTIPNPLMAKSKMPTPGSILSSSNTTKTSTKPTINSIYVSPSGQTINVPSGCGDLNADSHHRLSGESACSPVDHDNEPRSESPDFLKIKMENKESLPCPTVGCDGSGHITGNYSSHRSLSGCPLADRATVQANQIDLKCPTPGCDGSGHVTGNYASHRSLSGCPRAAKLKKILGKEGDRKEDEPLRCPIPGCDGTGHVTGKYLSHRSASGCPLANKHKLQRQLLASLDGQDPELAKALKMDGVVCPTPGCDGSGHSNGSFLSHRSLSGCPRATQAMKKAKLSPAELTNLHMKLQSGEDLEEDEEFQQMDEEIAELRTSNMAVESTVIKLRSEVSSLENQVHQEEKENSAIAQQNENLQNYLNTLRKEILGVLASRNIPHLNPGLVNEDNLEACISQLQSIYANRSGDSSVFYSTVNIAVSEIQVA</sequence>
<dbReference type="GO" id="GO:0005634">
    <property type="term" value="C:nucleus"/>
    <property type="evidence" value="ECO:0007669"/>
    <property type="project" value="UniProtKB-SubCell"/>
</dbReference>
<comment type="subcellular location">
    <subcellularLocation>
        <location evidence="1">Nucleus</location>
    </subcellularLocation>
</comment>
<dbReference type="InterPro" id="IPR002515">
    <property type="entry name" value="Znf_C2H2C"/>
</dbReference>